<evidence type="ECO:0000256" key="3">
    <source>
        <dbReference type="ARBA" id="ARBA00023125"/>
    </source>
</evidence>
<dbReference type="InterPro" id="IPR044946">
    <property type="entry name" value="Restrct_endonuc_typeI_TRD_sf"/>
</dbReference>
<keyword evidence="5" id="KW-0255">Endonuclease</keyword>
<dbReference type="GO" id="GO:0004519">
    <property type="term" value="F:endonuclease activity"/>
    <property type="evidence" value="ECO:0007669"/>
    <property type="project" value="UniProtKB-KW"/>
</dbReference>
<proteinExistence type="inferred from homology"/>
<comment type="similarity">
    <text evidence="1">Belongs to the type-I restriction system S methylase family.</text>
</comment>
<dbReference type="GO" id="GO:0009307">
    <property type="term" value="P:DNA restriction-modification system"/>
    <property type="evidence" value="ECO:0007669"/>
    <property type="project" value="UniProtKB-KW"/>
</dbReference>
<gene>
    <name evidence="5" type="ORF">DPU76_08125</name>
</gene>
<dbReference type="PANTHER" id="PTHR30408:SF12">
    <property type="entry name" value="TYPE I RESTRICTION ENZYME MJAVIII SPECIFICITY SUBUNIT"/>
    <property type="match status" value="1"/>
</dbReference>
<dbReference type="Gene3D" id="1.10.287.1120">
    <property type="entry name" value="Bipartite methylase S protein"/>
    <property type="match status" value="1"/>
</dbReference>
<dbReference type="AlphaFoldDB" id="A0A5T1S6H1"/>
<sequence length="432" mass="49285">MKNFKDSGIEWLGEIPQHWEVVKIKFLAIFYTGDSIKDSEKHKYCFLNNSIPYISTKDIDINTNVIDYNNGMFIEKNDANFKRAYTNSILLCLEGANAGKKIAFLDKEVCFVNKLCCISSKTKKLNSKFLFYFLQSVFFKNVFIANIKGLIGGITTDQLGNFYMLFPPLKEQEQIANFLDEKCKKIANFIEKKEKLITLLKEQKQAFINKATTKGLDKNVNFKDSGIEYLGEIPQHWKLVRLGLILKTSSGTTPDSGNDKYYKGGQIVWINSGDLNDGFLKDSKRKITQDALDDYSVLKIFDKDSLIVAMYGATIGKTAILKVNACVNQACCVLEKSAWYNTFYLFYLFNRYKKELISMGSGGGQPNISQDIIKNLKIPLPPLKEQEQIANFLDEKCKKIDLLIEKTEKQIKLIKEYKITLTNQAVCGRINL</sequence>
<keyword evidence="2" id="KW-0680">Restriction system</keyword>
<dbReference type="PANTHER" id="PTHR30408">
    <property type="entry name" value="TYPE-1 RESTRICTION ENZYME ECOKI SPECIFICITY PROTEIN"/>
    <property type="match status" value="1"/>
</dbReference>
<reference evidence="5" key="1">
    <citation type="submission" date="2018-06" db="EMBL/GenBank/DDBJ databases">
        <authorList>
            <consortium name="NARMS: The National Antimicrobial Resistance Monitoring System"/>
        </authorList>
    </citation>
    <scope>NUCLEOTIDE SEQUENCE</scope>
    <source>
        <strain evidence="5">FSIS11810610</strain>
    </source>
</reference>
<evidence type="ECO:0000313" key="5">
    <source>
        <dbReference type="EMBL" id="EAL5170395.1"/>
    </source>
</evidence>
<keyword evidence="5" id="KW-0378">Hydrolase</keyword>
<keyword evidence="5" id="KW-0540">Nuclease</keyword>
<dbReference type="CDD" id="cd17280">
    <property type="entry name" value="RMtype1_S_MspEN3ORF6650P_TRD2-CR2_like"/>
    <property type="match status" value="1"/>
</dbReference>
<name>A0A5T1S6H1_CAMJU</name>
<feature type="domain" description="Type I restriction modification DNA specificity" evidence="4">
    <location>
        <begin position="234"/>
        <end position="412"/>
    </location>
</feature>
<dbReference type="SUPFAM" id="SSF116734">
    <property type="entry name" value="DNA methylase specificity domain"/>
    <property type="match status" value="2"/>
</dbReference>
<dbReference type="GO" id="GO:0003677">
    <property type="term" value="F:DNA binding"/>
    <property type="evidence" value="ECO:0007669"/>
    <property type="project" value="UniProtKB-KW"/>
</dbReference>
<evidence type="ECO:0000256" key="2">
    <source>
        <dbReference type="ARBA" id="ARBA00022747"/>
    </source>
</evidence>
<protein>
    <submittedName>
        <fullName evidence="5">Restriction endonuclease subunit S</fullName>
    </submittedName>
</protein>
<dbReference type="EMBL" id="AACOXN010000052">
    <property type="protein sequence ID" value="EAL5170395.1"/>
    <property type="molecule type" value="Genomic_DNA"/>
</dbReference>
<dbReference type="RefSeq" id="WP_052948945.1">
    <property type="nucleotide sequence ID" value="NZ_CP017863.1"/>
</dbReference>
<evidence type="ECO:0000256" key="1">
    <source>
        <dbReference type="ARBA" id="ARBA00010923"/>
    </source>
</evidence>
<dbReference type="Pfam" id="PF01420">
    <property type="entry name" value="Methylase_S"/>
    <property type="match status" value="2"/>
</dbReference>
<feature type="domain" description="Type I restriction modification DNA specificity" evidence="4">
    <location>
        <begin position="16"/>
        <end position="187"/>
    </location>
</feature>
<evidence type="ECO:0000259" key="4">
    <source>
        <dbReference type="Pfam" id="PF01420"/>
    </source>
</evidence>
<keyword evidence="3" id="KW-0238">DNA-binding</keyword>
<accession>A0A5T1S6H1</accession>
<dbReference type="Gene3D" id="3.90.220.20">
    <property type="entry name" value="DNA methylase specificity domains"/>
    <property type="match status" value="2"/>
</dbReference>
<organism evidence="5">
    <name type="scientific">Campylobacter jejuni</name>
    <dbReference type="NCBI Taxonomy" id="197"/>
    <lineage>
        <taxon>Bacteria</taxon>
        <taxon>Pseudomonadati</taxon>
        <taxon>Campylobacterota</taxon>
        <taxon>Epsilonproteobacteria</taxon>
        <taxon>Campylobacterales</taxon>
        <taxon>Campylobacteraceae</taxon>
        <taxon>Campylobacter</taxon>
    </lineage>
</organism>
<comment type="caution">
    <text evidence="5">The sequence shown here is derived from an EMBL/GenBank/DDBJ whole genome shotgun (WGS) entry which is preliminary data.</text>
</comment>
<dbReference type="InterPro" id="IPR052021">
    <property type="entry name" value="Type-I_RS_S_subunit"/>
</dbReference>
<dbReference type="InterPro" id="IPR000055">
    <property type="entry name" value="Restrct_endonuc_typeI_TRD"/>
</dbReference>